<dbReference type="Proteomes" id="UP001469553">
    <property type="component" value="Unassembled WGS sequence"/>
</dbReference>
<evidence type="ECO:0000313" key="1">
    <source>
        <dbReference type="EMBL" id="MEQ2285894.1"/>
    </source>
</evidence>
<accession>A0ABV0XWK6</accession>
<name>A0ABV0XWK6_9TELE</name>
<dbReference type="EMBL" id="JAHRIP010015232">
    <property type="protein sequence ID" value="MEQ2285894.1"/>
    <property type="molecule type" value="Genomic_DNA"/>
</dbReference>
<organism evidence="1 2">
    <name type="scientific">Ameca splendens</name>
    <dbReference type="NCBI Taxonomy" id="208324"/>
    <lineage>
        <taxon>Eukaryota</taxon>
        <taxon>Metazoa</taxon>
        <taxon>Chordata</taxon>
        <taxon>Craniata</taxon>
        <taxon>Vertebrata</taxon>
        <taxon>Euteleostomi</taxon>
        <taxon>Actinopterygii</taxon>
        <taxon>Neopterygii</taxon>
        <taxon>Teleostei</taxon>
        <taxon>Neoteleostei</taxon>
        <taxon>Acanthomorphata</taxon>
        <taxon>Ovalentaria</taxon>
        <taxon>Atherinomorphae</taxon>
        <taxon>Cyprinodontiformes</taxon>
        <taxon>Goodeidae</taxon>
        <taxon>Ameca</taxon>
    </lineage>
</organism>
<protein>
    <submittedName>
        <fullName evidence="1">Uncharacterized protein</fullName>
    </submittedName>
</protein>
<reference evidence="1 2" key="1">
    <citation type="submission" date="2021-06" db="EMBL/GenBank/DDBJ databases">
        <authorList>
            <person name="Palmer J.M."/>
        </authorList>
    </citation>
    <scope>NUCLEOTIDE SEQUENCE [LARGE SCALE GENOMIC DNA]</scope>
    <source>
        <strain evidence="1 2">AS_MEX2019</strain>
        <tissue evidence="1">Muscle</tissue>
    </source>
</reference>
<evidence type="ECO:0000313" key="2">
    <source>
        <dbReference type="Proteomes" id="UP001469553"/>
    </source>
</evidence>
<proteinExistence type="predicted"/>
<sequence>MLFFSRHREAKYSGVLKETLLEAVKALGRPSPSRTKTLNIQPKIDLRGLDHSIDTRYNGLDLILTRLKIAVWRRSLANMTELSYFHKRNLQKVQLLDARIW</sequence>
<gene>
    <name evidence="1" type="ORF">AMECASPLE_036537</name>
</gene>
<comment type="caution">
    <text evidence="1">The sequence shown here is derived from an EMBL/GenBank/DDBJ whole genome shotgun (WGS) entry which is preliminary data.</text>
</comment>
<keyword evidence="2" id="KW-1185">Reference proteome</keyword>